<dbReference type="PANTHER" id="PTHR33393:SF12">
    <property type="entry name" value="CAPSULE BIOSYNTHESIS PROTEIN CAPA"/>
    <property type="match status" value="1"/>
</dbReference>
<dbReference type="CDD" id="cd07381">
    <property type="entry name" value="MPP_CapA"/>
    <property type="match status" value="1"/>
</dbReference>
<dbReference type="InterPro" id="IPR052169">
    <property type="entry name" value="CW_Biosynth-Accessory"/>
</dbReference>
<reference evidence="3 4" key="1">
    <citation type="submission" date="2024-06" db="EMBL/GenBank/DDBJ databases">
        <title>Draft genome sequence of Helicobacter trogontum NHP16-4001.</title>
        <authorList>
            <person name="Rimbara E."/>
            <person name="Suzuki M."/>
        </authorList>
    </citation>
    <scope>NUCLEOTIDE SEQUENCE [LARGE SCALE GENOMIC DNA]</scope>
    <source>
        <strain evidence="3 4">NHP16-4001</strain>
    </source>
</reference>
<proteinExistence type="inferred from homology"/>
<dbReference type="Proteomes" id="UP001562457">
    <property type="component" value="Unassembled WGS sequence"/>
</dbReference>
<dbReference type="PROSITE" id="PS51257">
    <property type="entry name" value="PROKAR_LIPOPROTEIN"/>
    <property type="match status" value="1"/>
</dbReference>
<evidence type="ECO:0000313" key="4">
    <source>
        <dbReference type="Proteomes" id="UP001562457"/>
    </source>
</evidence>
<evidence type="ECO:0000259" key="2">
    <source>
        <dbReference type="SMART" id="SM00854"/>
    </source>
</evidence>
<name>A0ABQ0D284_9HELI</name>
<dbReference type="Gene3D" id="3.60.21.10">
    <property type="match status" value="1"/>
</dbReference>
<keyword evidence="4" id="KW-1185">Reference proteome</keyword>
<sequence>MSITKLKIIFYDFIGLCFICFCMLSSIACSDKDNQQDAKSAKEVKNIQSKHEKPKTSNELTLIMGGDALLHTAVYNDAKYILEQTNNPKAKPIFSYEFSKMFLHIAPLISQYDLAFYNQETILGGKELGLSSYPAFNSPQEFGDCMVKLGFNLVSLANNHTLDRGEKAIINSLQYWSNKPVLVAGSYINLDERNTPRIYEKNGITYTLLAYTYGTNGIPIPKNKEYFVNVYNKEMLAKDIANVRDKVDLLIVSMHWGNEYVFKPNKEQEEFAHYLASLGVDIVIGNHPHVIQPIEWINNTLVIYSLGNMISAQTGLEKRIGMFAGVKIKKDNISNKISLHDLHTHLTYNYYDKQKRNFSIYPFTQLNEKILPNYKQIYEKYLKIVTQRDKTNSIRTIPL</sequence>
<comment type="similarity">
    <text evidence="1">Belongs to the CapA family.</text>
</comment>
<dbReference type="EMBL" id="BAAFHN010000006">
    <property type="protein sequence ID" value="GAB0172457.1"/>
    <property type="molecule type" value="Genomic_DNA"/>
</dbReference>
<dbReference type="PANTHER" id="PTHR33393">
    <property type="entry name" value="POLYGLUTAMINE SYNTHESIS ACCESSORY PROTEIN RV0574C-RELATED"/>
    <property type="match status" value="1"/>
</dbReference>
<dbReference type="InterPro" id="IPR019079">
    <property type="entry name" value="Capsule_synth_CapA"/>
</dbReference>
<dbReference type="SUPFAM" id="SSF56300">
    <property type="entry name" value="Metallo-dependent phosphatases"/>
    <property type="match status" value="1"/>
</dbReference>
<gene>
    <name evidence="3" type="ORF">NHP164001_04700</name>
</gene>
<evidence type="ECO:0000313" key="3">
    <source>
        <dbReference type="EMBL" id="GAB0172457.1"/>
    </source>
</evidence>
<dbReference type="Pfam" id="PF09587">
    <property type="entry name" value="PGA_cap"/>
    <property type="match status" value="1"/>
</dbReference>
<comment type="caution">
    <text evidence="3">The sequence shown here is derived from an EMBL/GenBank/DDBJ whole genome shotgun (WGS) entry which is preliminary data.</text>
</comment>
<feature type="domain" description="Capsule synthesis protein CapA" evidence="2">
    <location>
        <begin position="61"/>
        <end position="313"/>
    </location>
</feature>
<dbReference type="RefSeq" id="WP_081960369.1">
    <property type="nucleotide sequence ID" value="NZ_BAAFHN010000006.1"/>
</dbReference>
<protein>
    <recommendedName>
        <fullName evidence="2">Capsule synthesis protein CapA domain-containing protein</fullName>
    </recommendedName>
</protein>
<organism evidence="3 4">
    <name type="scientific">Helicobacter trogontum</name>
    <dbReference type="NCBI Taxonomy" id="50960"/>
    <lineage>
        <taxon>Bacteria</taxon>
        <taxon>Pseudomonadati</taxon>
        <taxon>Campylobacterota</taxon>
        <taxon>Epsilonproteobacteria</taxon>
        <taxon>Campylobacterales</taxon>
        <taxon>Helicobacteraceae</taxon>
        <taxon>Helicobacter</taxon>
    </lineage>
</organism>
<dbReference type="InterPro" id="IPR029052">
    <property type="entry name" value="Metallo-depent_PP-like"/>
</dbReference>
<evidence type="ECO:0000256" key="1">
    <source>
        <dbReference type="ARBA" id="ARBA00005662"/>
    </source>
</evidence>
<dbReference type="SMART" id="SM00854">
    <property type="entry name" value="PGA_cap"/>
    <property type="match status" value="1"/>
</dbReference>
<accession>A0ABQ0D284</accession>